<dbReference type="GO" id="GO:0015562">
    <property type="term" value="F:efflux transmembrane transporter activity"/>
    <property type="evidence" value="ECO:0007669"/>
    <property type="project" value="InterPro"/>
</dbReference>
<evidence type="ECO:0000256" key="10">
    <source>
        <dbReference type="SAM" id="MobiDB-lite"/>
    </source>
</evidence>
<feature type="compositionally biased region" description="Polar residues" evidence="10">
    <location>
        <begin position="490"/>
        <end position="503"/>
    </location>
</feature>
<comment type="similarity">
    <text evidence="2 9">Belongs to the outer membrane factor (OMF) (TC 1.B.17) family.</text>
</comment>
<evidence type="ECO:0000313" key="12">
    <source>
        <dbReference type="Proteomes" id="UP000494363"/>
    </source>
</evidence>
<sequence>MKVYLPLASGRVATVSVASVALTVSVALSGCATYLDISSDKEIAEPAQYETVQSLPNEGGAWPSLDWATQFGDPQLPNLIDEAVQGNPSIAQAQARLAKAQSYIETSRSALFPQVTGSYTWTRERYSPSGLFAPPVGGRLRNENSVLASATWDLDLWGKNRAKLEAAVSQQKAAQAELQLVRVTLATSVASTYNWLSQLYAQRYIAQREIQNRQMVGSITNDRVGAGLDTNVEKQTANGNIATSQSTLTDLDGQITVVRYQLGALLGKGPDRGLQIAQPMLNADDIVTLPDNVPADLVSRRPDLVAARWQVEAAMQGVKEAEAEFFPDINLVANFGFDSFGVSDLLLWSSRQIMARPAIHLPIFDAGALRAQLKGRYADFDLDIANYNQTLINALNEVATQVASIRSIDKQEGDAQRALDASTKAYQLAVIRYQAGLSPQLQVLNADDNRLAAEQVVTDLKMHRRDLQLGLIKALGGGFDATAVGLSTPASDGISSSTAQAQAHSGDTAANAASTDAAN</sequence>
<evidence type="ECO:0000313" key="11">
    <source>
        <dbReference type="EMBL" id="CAB3774509.1"/>
    </source>
</evidence>
<feature type="compositionally biased region" description="Low complexity" evidence="10">
    <location>
        <begin position="505"/>
        <end position="519"/>
    </location>
</feature>
<evidence type="ECO:0000256" key="1">
    <source>
        <dbReference type="ARBA" id="ARBA00004370"/>
    </source>
</evidence>
<evidence type="ECO:0000256" key="4">
    <source>
        <dbReference type="ARBA" id="ARBA00022692"/>
    </source>
</evidence>
<evidence type="ECO:0000256" key="3">
    <source>
        <dbReference type="ARBA" id="ARBA00022452"/>
    </source>
</evidence>
<dbReference type="PROSITE" id="PS51257">
    <property type="entry name" value="PROKAR_LIPOPROTEIN"/>
    <property type="match status" value="1"/>
</dbReference>
<evidence type="ECO:0000256" key="9">
    <source>
        <dbReference type="RuleBase" id="RU362097"/>
    </source>
</evidence>
<name>A0A6J5F6S4_9BURK</name>
<dbReference type="Proteomes" id="UP000494363">
    <property type="component" value="Unassembled WGS sequence"/>
</dbReference>
<keyword evidence="3 9" id="KW-1134">Transmembrane beta strand</keyword>
<dbReference type="InterPro" id="IPR003423">
    <property type="entry name" value="OMP_efflux"/>
</dbReference>
<keyword evidence="6 9" id="KW-0472">Membrane</keyword>
<dbReference type="SUPFAM" id="SSF56954">
    <property type="entry name" value="Outer membrane efflux proteins (OEP)"/>
    <property type="match status" value="1"/>
</dbReference>
<keyword evidence="12" id="KW-1185">Reference proteome</keyword>
<keyword evidence="5" id="KW-0732">Signal</keyword>
<keyword evidence="8 9" id="KW-0449">Lipoprotein</keyword>
<evidence type="ECO:0000256" key="2">
    <source>
        <dbReference type="ARBA" id="ARBA00007613"/>
    </source>
</evidence>
<dbReference type="PANTHER" id="PTHR30203:SF20">
    <property type="entry name" value="MULTIDRUG RESISTANCE OUTER MEMBRANE PROTEIN MDTP-RELATED"/>
    <property type="match status" value="1"/>
</dbReference>
<proteinExistence type="inferred from homology"/>
<dbReference type="GO" id="GO:0005886">
    <property type="term" value="C:plasma membrane"/>
    <property type="evidence" value="ECO:0007669"/>
    <property type="project" value="UniProtKB-SubCell"/>
</dbReference>
<comment type="subcellular location">
    <subcellularLocation>
        <location evidence="9">Cell membrane</location>
        <topology evidence="9">Lipid-anchor</topology>
    </subcellularLocation>
    <subcellularLocation>
        <location evidence="1">Membrane</location>
    </subcellularLocation>
</comment>
<dbReference type="NCBIfam" id="TIGR01845">
    <property type="entry name" value="outer_NodT"/>
    <property type="match status" value="1"/>
</dbReference>
<dbReference type="Gene3D" id="2.20.200.10">
    <property type="entry name" value="Outer membrane efflux proteins (OEP)"/>
    <property type="match status" value="1"/>
</dbReference>
<dbReference type="Gene3D" id="1.20.1600.10">
    <property type="entry name" value="Outer membrane efflux proteins (OEP)"/>
    <property type="match status" value="1"/>
</dbReference>
<keyword evidence="4 9" id="KW-0812">Transmembrane</keyword>
<dbReference type="InterPro" id="IPR010131">
    <property type="entry name" value="MdtP/NodT-like"/>
</dbReference>
<dbReference type="RefSeq" id="WP_175233078.1">
    <property type="nucleotide sequence ID" value="NZ_CADIKH010000126.1"/>
</dbReference>
<dbReference type="AlphaFoldDB" id="A0A6J5F6S4"/>
<keyword evidence="7 9" id="KW-0564">Palmitate</keyword>
<feature type="region of interest" description="Disordered" evidence="10">
    <location>
        <begin position="490"/>
        <end position="519"/>
    </location>
</feature>
<evidence type="ECO:0000256" key="7">
    <source>
        <dbReference type="ARBA" id="ARBA00023139"/>
    </source>
</evidence>
<evidence type="ECO:0000256" key="8">
    <source>
        <dbReference type="ARBA" id="ARBA00023288"/>
    </source>
</evidence>
<organism evidence="11 12">
    <name type="scientific">Paraburkholderia humisilvae</name>
    <dbReference type="NCBI Taxonomy" id="627669"/>
    <lineage>
        <taxon>Bacteria</taxon>
        <taxon>Pseudomonadati</taxon>
        <taxon>Pseudomonadota</taxon>
        <taxon>Betaproteobacteria</taxon>
        <taxon>Burkholderiales</taxon>
        <taxon>Burkholderiaceae</taxon>
        <taxon>Paraburkholderia</taxon>
    </lineage>
</organism>
<evidence type="ECO:0000256" key="5">
    <source>
        <dbReference type="ARBA" id="ARBA00022729"/>
    </source>
</evidence>
<evidence type="ECO:0000256" key="6">
    <source>
        <dbReference type="ARBA" id="ARBA00023136"/>
    </source>
</evidence>
<dbReference type="EMBL" id="CADIKH010000126">
    <property type="protein sequence ID" value="CAB3774509.1"/>
    <property type="molecule type" value="Genomic_DNA"/>
</dbReference>
<reference evidence="11 12" key="1">
    <citation type="submission" date="2020-04" db="EMBL/GenBank/DDBJ databases">
        <authorList>
            <person name="De Canck E."/>
        </authorList>
    </citation>
    <scope>NUCLEOTIDE SEQUENCE [LARGE SCALE GENOMIC DNA]</scope>
    <source>
        <strain evidence="11 12">LMG 29542</strain>
    </source>
</reference>
<gene>
    <name evidence="11" type="primary">oprM_20</name>
    <name evidence="11" type="ORF">LMG29542_07886</name>
</gene>
<protein>
    <submittedName>
        <fullName evidence="11">Outer membrane protein OprM</fullName>
    </submittedName>
</protein>
<dbReference type="Pfam" id="PF02321">
    <property type="entry name" value="OEP"/>
    <property type="match status" value="2"/>
</dbReference>
<dbReference type="PANTHER" id="PTHR30203">
    <property type="entry name" value="OUTER MEMBRANE CATION EFFLUX PROTEIN"/>
    <property type="match status" value="1"/>
</dbReference>
<accession>A0A6J5F6S4</accession>